<evidence type="ECO:0000313" key="2">
    <source>
        <dbReference type="EMBL" id="KEO84232.1"/>
    </source>
</evidence>
<name>A0A074MEL1_9BACL</name>
<dbReference type="STRING" id="1157490.EL26_05560"/>
<dbReference type="Proteomes" id="UP000027931">
    <property type="component" value="Unassembled WGS sequence"/>
</dbReference>
<dbReference type="RefSeq" id="WP_038085317.1">
    <property type="nucleotide sequence ID" value="NZ_JMIR01000005.1"/>
</dbReference>
<proteinExistence type="predicted"/>
<accession>A0A074MEL1</accession>
<sequence>MAAAAPKKPAAKNSKKKVQLDKVRQPQMQIVTVDVCLKCPTVCARGAQYMENMKTPGAIGFGVPCHLRKK</sequence>
<dbReference type="AlphaFoldDB" id="A0A074MEL1"/>
<keyword evidence="3" id="KW-1185">Reference proteome</keyword>
<feature type="region of interest" description="Disordered" evidence="1">
    <location>
        <begin position="1"/>
        <end position="20"/>
    </location>
</feature>
<protein>
    <submittedName>
        <fullName evidence="2">Uncharacterized protein</fullName>
    </submittedName>
</protein>
<evidence type="ECO:0000256" key="1">
    <source>
        <dbReference type="SAM" id="MobiDB-lite"/>
    </source>
</evidence>
<evidence type="ECO:0000313" key="3">
    <source>
        <dbReference type="Proteomes" id="UP000027931"/>
    </source>
</evidence>
<dbReference type="EMBL" id="JMIR01000005">
    <property type="protein sequence ID" value="KEO84232.1"/>
    <property type="molecule type" value="Genomic_DNA"/>
</dbReference>
<comment type="caution">
    <text evidence="2">The sequence shown here is derived from an EMBL/GenBank/DDBJ whole genome shotgun (WGS) entry which is preliminary data.</text>
</comment>
<organism evidence="2 3">
    <name type="scientific">Tumebacillus flagellatus</name>
    <dbReference type="NCBI Taxonomy" id="1157490"/>
    <lineage>
        <taxon>Bacteria</taxon>
        <taxon>Bacillati</taxon>
        <taxon>Bacillota</taxon>
        <taxon>Bacilli</taxon>
        <taxon>Bacillales</taxon>
        <taxon>Alicyclobacillaceae</taxon>
        <taxon>Tumebacillus</taxon>
    </lineage>
</organism>
<reference evidence="2 3" key="1">
    <citation type="journal article" date="2013" name="Int. J. Syst. Evol. Microbiol.">
        <title>Tumebacillus flagellatus sp. nov., an alpha-amylase/pullulanase-producing bacterium isolated from cassava wastewater.</title>
        <authorList>
            <person name="Wang Q."/>
            <person name="Xie N."/>
            <person name="Qin Y."/>
            <person name="Shen N."/>
            <person name="Zhu J."/>
            <person name="Mi H."/>
            <person name="Huang R."/>
        </authorList>
    </citation>
    <scope>NUCLEOTIDE SEQUENCE [LARGE SCALE GENOMIC DNA]</scope>
    <source>
        <strain evidence="2 3">GST4</strain>
    </source>
</reference>
<gene>
    <name evidence="2" type="ORF">EL26_05560</name>
</gene>
<dbReference type="eggNOG" id="ENOG5033CJR">
    <property type="taxonomic scope" value="Bacteria"/>
</dbReference>